<protein>
    <recommendedName>
        <fullName evidence="3">Caspase domain-containing protein</fullName>
    </recommendedName>
</protein>
<accession>A0A5D4XNF0</accession>
<sequence length="596" mass="65029">MRSENPGASAAAPLAFRLLPCRHSGRSRMGRAIVLIGVSRTANPGQFPDLPGVRDAIRRMREWAQGQQFEAIEEVTEETVGRVTAIAINDTIDEIIRSDQNLEQLVIYFSGHGIINATNEYWLLSLAPSNSNEAVNVSGSLLLAEAGHIPHVVFISDACRTPASTTQLGRITGSLITPNRPNPDTQQYVDVFYATRLGAPAIEIAAEAASYVAVYTLALEMALGGGVPQLIEQGYVRPRPLGDWLKTNVPRLLARMKPRSLLSQGPEARICSPPEAWVAQFTGSAATGRKFEAAEYLAAISYELELAESSMAAVTPRRTPGKPASVAAFELMRSLTGLRAHELNAWDPKDSGVVVIGDLLHSVTCAARDVQLTMTQSDSVFAARGTRQGQLLVEFADGSGVLVPLINGYTGVVRIEGGCLREVHYEPASRSMVRASREELQLPRSILYRAVASGELNLDEEATLTVSRLLTSSTFFDPALSACAVYAYQGASKLTHIRKLQRHLLDRGAGIFDLAMMARDLLKADESPNMSLSLPMLSQGWAYLDALVPRFPGALRRLQEHTRDSLWCHYERQGVSAIRCWLDREGYHTHMPSEGA</sequence>
<reference evidence="1 2" key="1">
    <citation type="submission" date="2019-08" db="EMBL/GenBank/DDBJ databases">
        <title>Luteimonas viscosus sp. nov., isolated from soil of a sunflower field.</title>
        <authorList>
            <person name="Jianli Z."/>
            <person name="Ying Z."/>
        </authorList>
    </citation>
    <scope>NUCLEOTIDE SEQUENCE [LARGE SCALE GENOMIC DNA]</scope>
    <source>
        <strain evidence="1 2">XBU10</strain>
    </source>
</reference>
<dbReference type="OrthoDB" id="6022002at2"/>
<dbReference type="EMBL" id="VTFT01000001">
    <property type="protein sequence ID" value="TYT26176.1"/>
    <property type="molecule type" value="Genomic_DNA"/>
</dbReference>
<proteinExistence type="predicted"/>
<keyword evidence="2" id="KW-1185">Reference proteome</keyword>
<comment type="caution">
    <text evidence="1">The sequence shown here is derived from an EMBL/GenBank/DDBJ whole genome shotgun (WGS) entry which is preliminary data.</text>
</comment>
<evidence type="ECO:0008006" key="3">
    <source>
        <dbReference type="Google" id="ProtNLM"/>
    </source>
</evidence>
<dbReference type="Proteomes" id="UP000324973">
    <property type="component" value="Unassembled WGS sequence"/>
</dbReference>
<dbReference type="AlphaFoldDB" id="A0A5D4XNF0"/>
<gene>
    <name evidence="1" type="ORF">FZO89_07835</name>
</gene>
<name>A0A5D4XNF0_9GAMM</name>
<organism evidence="1 2">
    <name type="scientific">Luteimonas viscosa</name>
    <dbReference type="NCBI Taxonomy" id="1132694"/>
    <lineage>
        <taxon>Bacteria</taxon>
        <taxon>Pseudomonadati</taxon>
        <taxon>Pseudomonadota</taxon>
        <taxon>Gammaproteobacteria</taxon>
        <taxon>Lysobacterales</taxon>
        <taxon>Lysobacteraceae</taxon>
        <taxon>Luteimonas</taxon>
    </lineage>
</organism>
<dbReference type="Gene3D" id="3.40.50.1460">
    <property type="match status" value="1"/>
</dbReference>
<evidence type="ECO:0000313" key="1">
    <source>
        <dbReference type="EMBL" id="TYT26176.1"/>
    </source>
</evidence>
<evidence type="ECO:0000313" key="2">
    <source>
        <dbReference type="Proteomes" id="UP000324973"/>
    </source>
</evidence>